<dbReference type="PANTHER" id="PTHR34220:SF7">
    <property type="entry name" value="SENSOR HISTIDINE KINASE YPDA"/>
    <property type="match status" value="1"/>
</dbReference>
<keyword evidence="3" id="KW-0808">Transferase</keyword>
<dbReference type="RefSeq" id="WP_338397499.1">
    <property type="nucleotide sequence ID" value="NZ_AP025292.1"/>
</dbReference>
<keyword evidence="1" id="KW-0812">Transmembrane</keyword>
<dbReference type="EMBL" id="AP025292">
    <property type="protein sequence ID" value="BDC98113.1"/>
    <property type="molecule type" value="Genomic_DNA"/>
</dbReference>
<feature type="transmembrane region" description="Helical" evidence="1">
    <location>
        <begin position="80"/>
        <end position="102"/>
    </location>
</feature>
<dbReference type="InterPro" id="IPR050640">
    <property type="entry name" value="Bact_2-comp_sensor_kinase"/>
</dbReference>
<feature type="transmembrane region" description="Helical" evidence="1">
    <location>
        <begin position="49"/>
        <end position="68"/>
    </location>
</feature>
<dbReference type="GO" id="GO:0016301">
    <property type="term" value="F:kinase activity"/>
    <property type="evidence" value="ECO:0007669"/>
    <property type="project" value="UniProtKB-KW"/>
</dbReference>
<evidence type="ECO:0000259" key="2">
    <source>
        <dbReference type="Pfam" id="PF06580"/>
    </source>
</evidence>
<protein>
    <submittedName>
        <fullName evidence="3">Histidine kinase</fullName>
    </submittedName>
</protein>
<sequence>MQIKFPKLNFKLFIIPLVGTLMILISTGLMYLFGFKTFEQIQDHASKRIVLLAVETFLAVSVIHYILKVFNKKFPWEKSWIFRFFLDTMVVFCMGAIMAYYFNDRTTAAVRNFLPPNMPLELSFIMPVIMNTLFVCVVELILLYENHANMNVKIAIMEKERINSAYSALKQQLDHHFLFNNLSVLSSLIYEDVDKADDFIQDFSKVYRYVLQINDRDLVTVEEELDFIDAYLYLFKSRFECGFEYRIDDMSAVNQRFLPPLTLQVLVENAIKHNEVSKQNPLHIRISHQDGLLSVSNNHQPKMEDVYSTKTGLRNLTEKFNLLNTTAPTFKLENKAFIARIPLIEADHD</sequence>
<feature type="domain" description="Signal transduction histidine kinase internal region" evidence="2">
    <location>
        <begin position="166"/>
        <end position="240"/>
    </location>
</feature>
<name>A0ABN6L4X3_9BACT</name>
<dbReference type="PANTHER" id="PTHR34220">
    <property type="entry name" value="SENSOR HISTIDINE KINASE YPDA"/>
    <property type="match status" value="1"/>
</dbReference>
<organism evidence="3 4">
    <name type="scientific">Persicobacter psychrovividus</name>
    <dbReference type="NCBI Taxonomy" id="387638"/>
    <lineage>
        <taxon>Bacteria</taxon>
        <taxon>Pseudomonadati</taxon>
        <taxon>Bacteroidota</taxon>
        <taxon>Cytophagia</taxon>
        <taxon>Cytophagales</taxon>
        <taxon>Persicobacteraceae</taxon>
        <taxon>Persicobacter</taxon>
    </lineage>
</organism>
<keyword evidence="1" id="KW-0472">Membrane</keyword>
<dbReference type="InterPro" id="IPR010559">
    <property type="entry name" value="Sig_transdc_His_kin_internal"/>
</dbReference>
<evidence type="ECO:0000256" key="1">
    <source>
        <dbReference type="SAM" id="Phobius"/>
    </source>
</evidence>
<dbReference type="Pfam" id="PF06580">
    <property type="entry name" value="His_kinase"/>
    <property type="match status" value="1"/>
</dbReference>
<evidence type="ECO:0000313" key="4">
    <source>
        <dbReference type="Proteomes" id="UP001354989"/>
    </source>
</evidence>
<keyword evidence="4" id="KW-1185">Reference proteome</keyword>
<proteinExistence type="predicted"/>
<keyword evidence="3" id="KW-0418">Kinase</keyword>
<reference evidence="3 4" key="1">
    <citation type="submission" date="2021-12" db="EMBL/GenBank/DDBJ databases">
        <title>Genome sequencing of bacteria with rrn-lacking chromosome and rrn-plasmid.</title>
        <authorList>
            <person name="Anda M."/>
            <person name="Iwasaki W."/>
        </authorList>
    </citation>
    <scope>NUCLEOTIDE SEQUENCE [LARGE SCALE GENOMIC DNA]</scope>
    <source>
        <strain evidence="3 4">NBRC 101262</strain>
    </source>
</reference>
<accession>A0ABN6L4X3</accession>
<gene>
    <name evidence="3" type="ORF">PEPS_03940</name>
</gene>
<keyword evidence="1" id="KW-1133">Transmembrane helix</keyword>
<dbReference type="Proteomes" id="UP001354989">
    <property type="component" value="Chromosome"/>
</dbReference>
<feature type="transmembrane region" description="Helical" evidence="1">
    <location>
        <begin position="122"/>
        <end position="144"/>
    </location>
</feature>
<evidence type="ECO:0000313" key="3">
    <source>
        <dbReference type="EMBL" id="BDC98113.1"/>
    </source>
</evidence>
<feature type="transmembrane region" description="Helical" evidence="1">
    <location>
        <begin position="12"/>
        <end position="34"/>
    </location>
</feature>